<evidence type="ECO:0000256" key="2">
    <source>
        <dbReference type="ARBA" id="ARBA00025265"/>
    </source>
</evidence>
<dbReference type="Pfam" id="PF03776">
    <property type="entry name" value="MinE"/>
    <property type="match status" value="1"/>
</dbReference>
<dbReference type="GO" id="GO:0051301">
    <property type="term" value="P:cell division"/>
    <property type="evidence" value="ECO:0007669"/>
    <property type="project" value="UniProtKB-KW"/>
</dbReference>
<evidence type="ECO:0000256" key="1">
    <source>
        <dbReference type="ARBA" id="ARBA00008168"/>
    </source>
</evidence>
<proteinExistence type="inferred from homology"/>
<evidence type="ECO:0000256" key="3">
    <source>
        <dbReference type="HAMAP-Rule" id="MF_00262"/>
    </source>
</evidence>
<dbReference type="InterPro" id="IPR005527">
    <property type="entry name" value="MinE"/>
</dbReference>
<dbReference type="GO" id="GO:0032955">
    <property type="term" value="P:regulation of division septum assembly"/>
    <property type="evidence" value="ECO:0007669"/>
    <property type="project" value="InterPro"/>
</dbReference>
<dbReference type="Proteomes" id="UP000028542">
    <property type="component" value="Unassembled WGS sequence"/>
</dbReference>
<reference evidence="4 5" key="1">
    <citation type="submission" date="2014-07" db="EMBL/GenBank/DDBJ databases">
        <title>Draft genome of Clostridium sulfidigenes 113A isolated from sediments associated with methane hydrate from Krishna Godavari basin.</title>
        <authorList>
            <person name="Honkalas V.S."/>
            <person name="Dabir A.P."/>
            <person name="Arora P."/>
            <person name="Dhakephalkar P.K."/>
        </authorList>
    </citation>
    <scope>NUCLEOTIDE SEQUENCE [LARGE SCALE GENOMIC DNA]</scope>
    <source>
        <strain evidence="4 5">113A</strain>
    </source>
</reference>
<dbReference type="HAMAP" id="MF_00262">
    <property type="entry name" value="MinE"/>
    <property type="match status" value="1"/>
</dbReference>
<dbReference type="STRING" id="318464.IO99_00095"/>
<dbReference type="NCBIfam" id="TIGR01215">
    <property type="entry name" value="minE"/>
    <property type="match status" value="1"/>
</dbReference>
<comment type="caution">
    <text evidence="4">The sequence shown here is derived from an EMBL/GenBank/DDBJ whole genome shotgun (WGS) entry which is preliminary data.</text>
</comment>
<dbReference type="RefSeq" id="WP_035128781.1">
    <property type="nucleotide sequence ID" value="NZ_JPMD01000001.1"/>
</dbReference>
<dbReference type="eggNOG" id="COG0851">
    <property type="taxonomic scope" value="Bacteria"/>
</dbReference>
<accession>A0A084JI38</accession>
<dbReference type="InterPro" id="IPR036707">
    <property type="entry name" value="MinE_sf"/>
</dbReference>
<keyword evidence="3" id="KW-0131">Cell cycle</keyword>
<protein>
    <recommendedName>
        <fullName evidence="3">Cell division topological specificity factor</fullName>
    </recommendedName>
</protein>
<evidence type="ECO:0000313" key="5">
    <source>
        <dbReference type="Proteomes" id="UP000028542"/>
    </source>
</evidence>
<keyword evidence="3 4" id="KW-0132">Cell division</keyword>
<keyword evidence="5" id="KW-1185">Reference proteome</keyword>
<dbReference type="SUPFAM" id="SSF55229">
    <property type="entry name" value="Cell division protein MinE topological specificity domain"/>
    <property type="match status" value="1"/>
</dbReference>
<sequence length="89" mass="10126">MDLFKIFSSKVSSKDIAADRLKLILVHDRATVSPDFLENIKMELLKTISNYAEIESEEEIEIRITTSDEYDGNSPALVASIPIKKVKRR</sequence>
<comment type="function">
    <text evidence="2 3">Prevents the cell division inhibition by proteins MinC and MinD at internal division sites while permitting inhibition at polar sites. This ensures cell division at the proper site by restricting the formation of a division septum at the midpoint of the long axis of the cell.</text>
</comment>
<dbReference type="EMBL" id="JPMD01000001">
    <property type="protein sequence ID" value="KEZ88622.1"/>
    <property type="molecule type" value="Genomic_DNA"/>
</dbReference>
<dbReference type="Gene3D" id="3.30.1070.10">
    <property type="entry name" value="Cell division topological specificity factor MinE"/>
    <property type="match status" value="1"/>
</dbReference>
<organism evidence="4 5">
    <name type="scientific">Clostridium sulfidigenes</name>
    <dbReference type="NCBI Taxonomy" id="318464"/>
    <lineage>
        <taxon>Bacteria</taxon>
        <taxon>Bacillati</taxon>
        <taxon>Bacillota</taxon>
        <taxon>Clostridia</taxon>
        <taxon>Eubacteriales</taxon>
        <taxon>Clostridiaceae</taxon>
        <taxon>Clostridium</taxon>
    </lineage>
</organism>
<gene>
    <name evidence="3" type="primary">minE</name>
    <name evidence="4" type="ORF">IO99_00095</name>
</gene>
<dbReference type="AlphaFoldDB" id="A0A084JI38"/>
<evidence type="ECO:0000313" key="4">
    <source>
        <dbReference type="EMBL" id="KEZ88622.1"/>
    </source>
</evidence>
<name>A0A084JI38_9CLOT</name>
<comment type="similarity">
    <text evidence="1 3">Belongs to the MinE family.</text>
</comment>